<keyword evidence="8" id="KW-1185">Reference proteome</keyword>
<dbReference type="AlphaFoldDB" id="A0A9X3N238"/>
<keyword evidence="4" id="KW-0238">DNA-binding</keyword>
<dbReference type="Pfam" id="PF04542">
    <property type="entry name" value="Sigma70_r2"/>
    <property type="match status" value="1"/>
</dbReference>
<accession>A0A9X3N238</accession>
<keyword evidence="5" id="KW-0804">Transcription</keyword>
<dbReference type="PANTHER" id="PTHR43133:SF8">
    <property type="entry name" value="RNA POLYMERASE SIGMA FACTOR HI_1459-RELATED"/>
    <property type="match status" value="1"/>
</dbReference>
<evidence type="ECO:0000313" key="7">
    <source>
        <dbReference type="EMBL" id="MDA0167089.1"/>
    </source>
</evidence>
<keyword evidence="3" id="KW-0731">Sigma factor</keyword>
<comment type="similarity">
    <text evidence="1">Belongs to the sigma-70 factor family. ECF subfamily.</text>
</comment>
<evidence type="ECO:0000256" key="4">
    <source>
        <dbReference type="ARBA" id="ARBA00023125"/>
    </source>
</evidence>
<proteinExistence type="inferred from homology"/>
<dbReference type="Gene3D" id="1.10.10.10">
    <property type="entry name" value="Winged helix-like DNA-binding domain superfamily/Winged helix DNA-binding domain"/>
    <property type="match status" value="1"/>
</dbReference>
<dbReference type="GO" id="GO:0006352">
    <property type="term" value="P:DNA-templated transcription initiation"/>
    <property type="evidence" value="ECO:0007669"/>
    <property type="project" value="InterPro"/>
</dbReference>
<dbReference type="InterPro" id="IPR007627">
    <property type="entry name" value="RNA_pol_sigma70_r2"/>
</dbReference>
<dbReference type="PANTHER" id="PTHR43133">
    <property type="entry name" value="RNA POLYMERASE ECF-TYPE SIGMA FACTO"/>
    <property type="match status" value="1"/>
</dbReference>
<dbReference type="GO" id="GO:0003677">
    <property type="term" value="F:DNA binding"/>
    <property type="evidence" value="ECO:0007669"/>
    <property type="project" value="UniProtKB-KW"/>
</dbReference>
<evidence type="ECO:0000313" key="8">
    <source>
        <dbReference type="Proteomes" id="UP001149140"/>
    </source>
</evidence>
<gene>
    <name evidence="7" type="ORF">OM076_42910</name>
</gene>
<dbReference type="EMBL" id="JAPDOD010000087">
    <property type="protein sequence ID" value="MDA0167089.1"/>
    <property type="molecule type" value="Genomic_DNA"/>
</dbReference>
<dbReference type="InterPro" id="IPR013324">
    <property type="entry name" value="RNA_pol_sigma_r3/r4-like"/>
</dbReference>
<evidence type="ECO:0000256" key="1">
    <source>
        <dbReference type="ARBA" id="ARBA00010641"/>
    </source>
</evidence>
<dbReference type="Gene3D" id="1.10.1740.10">
    <property type="match status" value="1"/>
</dbReference>
<comment type="caution">
    <text evidence="7">The sequence shown here is derived from an EMBL/GenBank/DDBJ whole genome shotgun (WGS) entry which is preliminary data.</text>
</comment>
<feature type="domain" description="RNA polymerase sigma-70 region 2" evidence="6">
    <location>
        <begin position="46"/>
        <end position="113"/>
    </location>
</feature>
<reference evidence="7" key="1">
    <citation type="submission" date="2022-10" db="EMBL/GenBank/DDBJ databases">
        <title>The WGS of Solirubrobacter ginsenosidimutans DSM 21036.</title>
        <authorList>
            <person name="Jiang Z."/>
        </authorList>
    </citation>
    <scope>NUCLEOTIDE SEQUENCE</scope>
    <source>
        <strain evidence="7">DSM 21036</strain>
    </source>
</reference>
<evidence type="ECO:0000256" key="3">
    <source>
        <dbReference type="ARBA" id="ARBA00023082"/>
    </source>
</evidence>
<dbReference type="InterPro" id="IPR036388">
    <property type="entry name" value="WH-like_DNA-bd_sf"/>
</dbReference>
<organism evidence="7 8">
    <name type="scientific">Solirubrobacter ginsenosidimutans</name>
    <dbReference type="NCBI Taxonomy" id="490573"/>
    <lineage>
        <taxon>Bacteria</taxon>
        <taxon>Bacillati</taxon>
        <taxon>Actinomycetota</taxon>
        <taxon>Thermoleophilia</taxon>
        <taxon>Solirubrobacterales</taxon>
        <taxon>Solirubrobacteraceae</taxon>
        <taxon>Solirubrobacter</taxon>
    </lineage>
</organism>
<dbReference type="RefSeq" id="WP_270046341.1">
    <property type="nucleotide sequence ID" value="NZ_JAPDOD010000087.1"/>
</dbReference>
<dbReference type="InterPro" id="IPR039425">
    <property type="entry name" value="RNA_pol_sigma-70-like"/>
</dbReference>
<protein>
    <submittedName>
        <fullName evidence="7">Sigma-70 family RNA polymerase sigma factor</fullName>
    </submittedName>
</protein>
<sequence length="203" mass="22736">MLQHSHHDRNYIKALEAERPRPHDSHALAGMVAAAGRGDQSAWTALIARFRGHVQRVARAHGLNTHQADDVAQETWLRLYRNLERVRDPLALGAWVDTTARREALRALNDRRRESLTDQDIGTEAVADDDPADELLEERRAALAREVALLPPRQRELIASLMSEPALSYAEISARLGMPVGSIGPTRQRCVERLREELAPGAR</sequence>
<dbReference type="NCBIfam" id="TIGR02937">
    <property type="entry name" value="sigma70-ECF"/>
    <property type="match status" value="1"/>
</dbReference>
<dbReference type="InterPro" id="IPR014284">
    <property type="entry name" value="RNA_pol_sigma-70_dom"/>
</dbReference>
<evidence type="ECO:0000256" key="5">
    <source>
        <dbReference type="ARBA" id="ARBA00023163"/>
    </source>
</evidence>
<dbReference type="GO" id="GO:0016987">
    <property type="term" value="F:sigma factor activity"/>
    <property type="evidence" value="ECO:0007669"/>
    <property type="project" value="UniProtKB-KW"/>
</dbReference>
<name>A0A9X3N238_9ACTN</name>
<dbReference type="Proteomes" id="UP001149140">
    <property type="component" value="Unassembled WGS sequence"/>
</dbReference>
<evidence type="ECO:0000259" key="6">
    <source>
        <dbReference type="Pfam" id="PF04542"/>
    </source>
</evidence>
<dbReference type="InterPro" id="IPR013325">
    <property type="entry name" value="RNA_pol_sigma_r2"/>
</dbReference>
<dbReference type="SUPFAM" id="SSF88659">
    <property type="entry name" value="Sigma3 and sigma4 domains of RNA polymerase sigma factors"/>
    <property type="match status" value="1"/>
</dbReference>
<dbReference type="SUPFAM" id="SSF88946">
    <property type="entry name" value="Sigma2 domain of RNA polymerase sigma factors"/>
    <property type="match status" value="1"/>
</dbReference>
<evidence type="ECO:0000256" key="2">
    <source>
        <dbReference type="ARBA" id="ARBA00023015"/>
    </source>
</evidence>
<keyword evidence="2" id="KW-0805">Transcription regulation</keyword>